<protein>
    <recommendedName>
        <fullName evidence="5">DUF5666 domain-containing protein</fullName>
    </recommendedName>
</protein>
<name>A0A1H9KRR7_9PSEU</name>
<proteinExistence type="predicted"/>
<keyword evidence="2" id="KW-0472">Membrane</keyword>
<evidence type="ECO:0000313" key="4">
    <source>
        <dbReference type="Proteomes" id="UP000199051"/>
    </source>
</evidence>
<organism evidence="3 4">
    <name type="scientific">Actinokineospora terrae</name>
    <dbReference type="NCBI Taxonomy" id="155974"/>
    <lineage>
        <taxon>Bacteria</taxon>
        <taxon>Bacillati</taxon>
        <taxon>Actinomycetota</taxon>
        <taxon>Actinomycetes</taxon>
        <taxon>Pseudonocardiales</taxon>
        <taxon>Pseudonocardiaceae</taxon>
        <taxon>Actinokineospora</taxon>
    </lineage>
</organism>
<evidence type="ECO:0008006" key="5">
    <source>
        <dbReference type="Google" id="ProtNLM"/>
    </source>
</evidence>
<gene>
    <name evidence="3" type="ORF">SAMN04487818_101292</name>
</gene>
<feature type="compositionally biased region" description="Polar residues" evidence="1">
    <location>
        <begin position="1"/>
        <end position="13"/>
    </location>
</feature>
<sequence length="188" mass="18301">MNTESPTTDQSTWGAPAEKGDSPTPRRWSPRRAALAMIVAVGIAGAGGYAAYAATGSDTSQTTDQGPGGQGGGVGPGGGLTGALHGEFQVSDGSGGTTTQVLQTGEVTAISATELTAVSEDGYTKTYTITADTDLTAGTASGAATDDIASGDTVTVVATVSGDTATATTVREQGTEGGQPPTQPTAGN</sequence>
<evidence type="ECO:0000256" key="1">
    <source>
        <dbReference type="SAM" id="MobiDB-lite"/>
    </source>
</evidence>
<feature type="transmembrane region" description="Helical" evidence="2">
    <location>
        <begin position="33"/>
        <end position="52"/>
    </location>
</feature>
<feature type="compositionally biased region" description="Gly residues" evidence="1">
    <location>
        <begin position="66"/>
        <end position="81"/>
    </location>
</feature>
<evidence type="ECO:0000256" key="2">
    <source>
        <dbReference type="SAM" id="Phobius"/>
    </source>
</evidence>
<feature type="region of interest" description="Disordered" evidence="1">
    <location>
        <begin position="56"/>
        <end position="97"/>
    </location>
</feature>
<reference evidence="4" key="1">
    <citation type="submission" date="2016-10" db="EMBL/GenBank/DDBJ databases">
        <authorList>
            <person name="Varghese N."/>
            <person name="Submissions S."/>
        </authorList>
    </citation>
    <scope>NUCLEOTIDE SEQUENCE [LARGE SCALE GENOMIC DNA]</scope>
    <source>
        <strain evidence="4">DSM 44260</strain>
    </source>
</reference>
<keyword evidence="2" id="KW-0812">Transmembrane</keyword>
<dbReference type="AlphaFoldDB" id="A0A1H9KRR7"/>
<feature type="region of interest" description="Disordered" evidence="1">
    <location>
        <begin position="165"/>
        <end position="188"/>
    </location>
</feature>
<keyword evidence="4" id="KW-1185">Reference proteome</keyword>
<dbReference type="STRING" id="155974.SAMN04487818_101292"/>
<dbReference type="RefSeq" id="WP_092774550.1">
    <property type="nucleotide sequence ID" value="NZ_FOGI01000001.1"/>
</dbReference>
<evidence type="ECO:0000313" key="3">
    <source>
        <dbReference type="EMBL" id="SER01627.1"/>
    </source>
</evidence>
<accession>A0A1H9KRR7</accession>
<feature type="region of interest" description="Disordered" evidence="1">
    <location>
        <begin position="1"/>
        <end position="29"/>
    </location>
</feature>
<dbReference type="Proteomes" id="UP000199051">
    <property type="component" value="Unassembled WGS sequence"/>
</dbReference>
<keyword evidence="2" id="KW-1133">Transmembrane helix</keyword>
<dbReference type="EMBL" id="FOGI01000001">
    <property type="protein sequence ID" value="SER01627.1"/>
    <property type="molecule type" value="Genomic_DNA"/>
</dbReference>